<dbReference type="RefSeq" id="XP_013793377.1">
    <property type="nucleotide sequence ID" value="XM_013937923.2"/>
</dbReference>
<dbReference type="GeneID" id="106477342"/>
<gene>
    <name evidence="5" type="primary">LOC106477342</name>
</gene>
<sequence>MVGLPARGKTYIARKLTRYLNWIGINTRVFNVGEYRRQATEAYRNHDFFRPDNKEAMAIRNKCAMDALEDMCKWLEDDGEVA</sequence>
<proteinExistence type="predicted"/>
<dbReference type="InterPro" id="IPR027417">
    <property type="entry name" value="P-loop_NTPase"/>
</dbReference>
<dbReference type="PANTHER" id="PTHR10606">
    <property type="entry name" value="6-PHOSPHOFRUCTO-2-KINASE/FRUCTOSE-2,6-BISPHOSPHATASE"/>
    <property type="match status" value="1"/>
</dbReference>
<dbReference type="Gene3D" id="3.40.50.300">
    <property type="entry name" value="P-loop containing nucleotide triphosphate hydrolases"/>
    <property type="match status" value="1"/>
</dbReference>
<dbReference type="PANTHER" id="PTHR10606:SF44">
    <property type="entry name" value="6-PHOSPHOFRUCTO 2-KINASE_FRUCTOSE 2,6-BISPHOSPHATASE LONG FORM"/>
    <property type="match status" value="1"/>
</dbReference>
<dbReference type="SUPFAM" id="SSF52540">
    <property type="entry name" value="P-loop containing nucleoside triphosphate hydrolases"/>
    <property type="match status" value="1"/>
</dbReference>
<dbReference type="InterPro" id="IPR013079">
    <property type="entry name" value="6Phosfructo_kin"/>
</dbReference>
<feature type="domain" description="6-phosphofructo-2-kinase" evidence="3">
    <location>
        <begin position="1"/>
        <end position="82"/>
    </location>
</feature>
<evidence type="ECO:0000313" key="4">
    <source>
        <dbReference type="Proteomes" id="UP000694941"/>
    </source>
</evidence>
<evidence type="ECO:0000259" key="3">
    <source>
        <dbReference type="Pfam" id="PF01591"/>
    </source>
</evidence>
<evidence type="ECO:0000256" key="2">
    <source>
        <dbReference type="ARBA" id="ARBA00022840"/>
    </source>
</evidence>
<dbReference type="PIRSF" id="PIRSF000709">
    <property type="entry name" value="6PFK_2-Ptase"/>
    <property type="match status" value="1"/>
</dbReference>
<accession>A0ABM1C371</accession>
<feature type="non-terminal residue" evidence="5">
    <location>
        <position position="82"/>
    </location>
</feature>
<keyword evidence="2" id="KW-0067">ATP-binding</keyword>
<organism evidence="4 5">
    <name type="scientific">Limulus polyphemus</name>
    <name type="common">Atlantic horseshoe crab</name>
    <dbReference type="NCBI Taxonomy" id="6850"/>
    <lineage>
        <taxon>Eukaryota</taxon>
        <taxon>Metazoa</taxon>
        <taxon>Ecdysozoa</taxon>
        <taxon>Arthropoda</taxon>
        <taxon>Chelicerata</taxon>
        <taxon>Merostomata</taxon>
        <taxon>Xiphosura</taxon>
        <taxon>Limulidae</taxon>
        <taxon>Limulus</taxon>
    </lineage>
</organism>
<keyword evidence="4" id="KW-1185">Reference proteome</keyword>
<name>A0ABM1C371_LIMPO</name>
<keyword evidence="1" id="KW-0547">Nucleotide-binding</keyword>
<evidence type="ECO:0000256" key="1">
    <source>
        <dbReference type="ARBA" id="ARBA00022741"/>
    </source>
</evidence>
<dbReference type="InterPro" id="IPR003094">
    <property type="entry name" value="6Pfruct_kin"/>
</dbReference>
<reference evidence="5" key="1">
    <citation type="submission" date="2025-08" db="UniProtKB">
        <authorList>
            <consortium name="RefSeq"/>
        </authorList>
    </citation>
    <scope>IDENTIFICATION</scope>
    <source>
        <tissue evidence="5">Muscle</tissue>
    </source>
</reference>
<dbReference type="Proteomes" id="UP000694941">
    <property type="component" value="Unplaced"/>
</dbReference>
<dbReference type="Pfam" id="PF01591">
    <property type="entry name" value="6PF2K"/>
    <property type="match status" value="1"/>
</dbReference>
<protein>
    <submittedName>
        <fullName evidence="5">6-phosphofructo-2-kinase/fructose-2, 6-bisphosphatase-like</fullName>
    </submittedName>
</protein>
<evidence type="ECO:0000313" key="5">
    <source>
        <dbReference type="RefSeq" id="XP_013793377.1"/>
    </source>
</evidence>